<dbReference type="InterPro" id="IPR009187">
    <property type="entry name" value="Prok_Ku"/>
</dbReference>
<dbReference type="EMBL" id="JAERRB010000010">
    <property type="protein sequence ID" value="MBL0744368.1"/>
    <property type="molecule type" value="Genomic_DNA"/>
</dbReference>
<accession>A0ABS1KYL2</accession>
<dbReference type="PIRSF" id="PIRSF006493">
    <property type="entry name" value="Prok_Ku"/>
    <property type="match status" value="1"/>
</dbReference>
<dbReference type="InterPro" id="IPR006164">
    <property type="entry name" value="DNA_bd_Ku70/Ku80"/>
</dbReference>
<comment type="subunit">
    <text evidence="2">Homodimer. Interacts with LigD.</text>
</comment>
<keyword evidence="2" id="KW-0233">DNA recombination</keyword>
<dbReference type="SMART" id="SM00559">
    <property type="entry name" value="Ku78"/>
    <property type="match status" value="1"/>
</dbReference>
<dbReference type="PANTHER" id="PTHR41251">
    <property type="entry name" value="NON-HOMOLOGOUS END JOINING PROTEIN KU"/>
    <property type="match status" value="1"/>
</dbReference>
<dbReference type="Proteomes" id="UP000613030">
    <property type="component" value="Unassembled WGS sequence"/>
</dbReference>
<dbReference type="RefSeq" id="WP_202014022.1">
    <property type="nucleotide sequence ID" value="NZ_JAERRB010000010.1"/>
</dbReference>
<evidence type="ECO:0000256" key="3">
    <source>
        <dbReference type="SAM" id="MobiDB-lite"/>
    </source>
</evidence>
<comment type="function">
    <text evidence="2">With LigD forms a non-homologous end joining (NHEJ) DNA repair enzyme, which repairs dsDNA breaks with reduced fidelity. Binds linear dsDNA with 5'- and 3'- overhangs but not closed circular dsDNA nor ssDNA. Recruits and stimulates the ligase activity of LigD.</text>
</comment>
<evidence type="ECO:0000313" key="6">
    <source>
        <dbReference type="Proteomes" id="UP000613030"/>
    </source>
</evidence>
<feature type="domain" description="Ku" evidence="4">
    <location>
        <begin position="53"/>
        <end position="182"/>
    </location>
</feature>
<evidence type="ECO:0000259" key="4">
    <source>
        <dbReference type="SMART" id="SM00559"/>
    </source>
</evidence>
<dbReference type="NCBIfam" id="TIGR02772">
    <property type="entry name" value="Ku_bact"/>
    <property type="match status" value="1"/>
</dbReference>
<organism evidence="5 6">
    <name type="scientific">Chryseolinea lacunae</name>
    <dbReference type="NCBI Taxonomy" id="2801331"/>
    <lineage>
        <taxon>Bacteria</taxon>
        <taxon>Pseudomonadati</taxon>
        <taxon>Bacteroidota</taxon>
        <taxon>Cytophagia</taxon>
        <taxon>Cytophagales</taxon>
        <taxon>Fulvivirgaceae</taxon>
        <taxon>Chryseolinea</taxon>
    </lineage>
</organism>
<sequence length="285" mass="31975">MRAIWKGHIQFSLVTIPVRIYNAIDTGQTISFNLLSKEGHNPVSYEKKDKVTGQTLRQEDIVKGYQYEPGQYVIIENEDFAKVKLKSEKVIEIEGFVDSSEVHPTLFETPYYIGPDGDIAAKTYGLLSETLKASGKIAVGKVVLRDRETPLLLSPHDGGIIMYRLRYPNEVRSMREVPQLLEVKADKEQLKLAKTLVDSMTTKFSNIEMKDHYFDALKGIIDAKIEGKEVVMVEEEEPKVVDIMTALKASIDAAKKPMEKAKGTAAKEKATEKAEKPKAKTRKAS</sequence>
<dbReference type="SUPFAM" id="SSF100939">
    <property type="entry name" value="SPOC domain-like"/>
    <property type="match status" value="1"/>
</dbReference>
<dbReference type="Gene3D" id="2.40.290.10">
    <property type="match status" value="1"/>
</dbReference>
<dbReference type="Pfam" id="PF02735">
    <property type="entry name" value="Ku"/>
    <property type="match status" value="1"/>
</dbReference>
<dbReference type="HAMAP" id="MF_01875">
    <property type="entry name" value="Prokaryotic_Ku"/>
    <property type="match status" value="1"/>
</dbReference>
<keyword evidence="2" id="KW-0234">DNA repair</keyword>
<dbReference type="InterPro" id="IPR016194">
    <property type="entry name" value="SPOC-like_C_dom_sf"/>
</dbReference>
<comment type="caution">
    <text evidence="5">The sequence shown here is derived from an EMBL/GenBank/DDBJ whole genome shotgun (WGS) entry which is preliminary data.</text>
</comment>
<feature type="compositionally biased region" description="Basic and acidic residues" evidence="3">
    <location>
        <begin position="255"/>
        <end position="278"/>
    </location>
</feature>
<proteinExistence type="inferred from homology"/>
<protein>
    <recommendedName>
        <fullName evidence="2">Non-homologous end joining protein Ku</fullName>
    </recommendedName>
</protein>
<keyword evidence="2" id="KW-0227">DNA damage</keyword>
<keyword evidence="1 2" id="KW-0238">DNA-binding</keyword>
<name>A0ABS1KYL2_9BACT</name>
<evidence type="ECO:0000313" key="5">
    <source>
        <dbReference type="EMBL" id="MBL0744368.1"/>
    </source>
</evidence>
<feature type="region of interest" description="Disordered" evidence="3">
    <location>
        <begin position="255"/>
        <end position="285"/>
    </location>
</feature>
<evidence type="ECO:0000256" key="1">
    <source>
        <dbReference type="ARBA" id="ARBA00023125"/>
    </source>
</evidence>
<keyword evidence="6" id="KW-1185">Reference proteome</keyword>
<gene>
    <name evidence="2" type="primary">ku</name>
    <name evidence="5" type="ORF">JI741_24255</name>
</gene>
<evidence type="ECO:0000256" key="2">
    <source>
        <dbReference type="HAMAP-Rule" id="MF_01875"/>
    </source>
</evidence>
<comment type="similarity">
    <text evidence="2">Belongs to the prokaryotic Ku family.</text>
</comment>
<dbReference type="PANTHER" id="PTHR41251:SF1">
    <property type="entry name" value="NON-HOMOLOGOUS END JOINING PROTEIN KU"/>
    <property type="match status" value="1"/>
</dbReference>
<reference evidence="5 6" key="1">
    <citation type="submission" date="2021-01" db="EMBL/GenBank/DDBJ databases">
        <title>Chryseolinea sp. Jin1 Genome sequencing and assembly.</title>
        <authorList>
            <person name="Kim I."/>
        </authorList>
    </citation>
    <scope>NUCLEOTIDE SEQUENCE [LARGE SCALE GENOMIC DNA]</scope>
    <source>
        <strain evidence="5 6">Jin1</strain>
    </source>
</reference>